<gene>
    <name evidence="2" type="ORF">FHR94_003146</name>
</gene>
<feature type="region of interest" description="Disordered" evidence="1">
    <location>
        <begin position="37"/>
        <end position="65"/>
    </location>
</feature>
<proteinExistence type="predicted"/>
<name>A0A839V8W0_9GAMM</name>
<comment type="caution">
    <text evidence="2">The sequence shown here is derived from an EMBL/GenBank/DDBJ whole genome shotgun (WGS) entry which is preliminary data.</text>
</comment>
<evidence type="ECO:0000256" key="1">
    <source>
        <dbReference type="SAM" id="MobiDB-lite"/>
    </source>
</evidence>
<keyword evidence="3" id="KW-1185">Reference proteome</keyword>
<organism evidence="2 3">
    <name type="scientific">Halomonas cerina</name>
    <dbReference type="NCBI Taxonomy" id="447424"/>
    <lineage>
        <taxon>Bacteria</taxon>
        <taxon>Pseudomonadati</taxon>
        <taxon>Pseudomonadota</taxon>
        <taxon>Gammaproteobacteria</taxon>
        <taxon>Oceanospirillales</taxon>
        <taxon>Halomonadaceae</taxon>
        <taxon>Halomonas</taxon>
    </lineage>
</organism>
<evidence type="ECO:0000313" key="3">
    <source>
        <dbReference type="Proteomes" id="UP000547614"/>
    </source>
</evidence>
<accession>A0A839V8W0</accession>
<evidence type="ECO:0000313" key="2">
    <source>
        <dbReference type="EMBL" id="MBB3191872.1"/>
    </source>
</evidence>
<dbReference type="RefSeq" id="WP_183326952.1">
    <property type="nucleotide sequence ID" value="NZ_JACHXP010000018.1"/>
</dbReference>
<reference evidence="2 3" key="1">
    <citation type="submission" date="2020-08" db="EMBL/GenBank/DDBJ databases">
        <title>Genomic Encyclopedia of Type Strains, Phase III (KMG-III): the genomes of soil and plant-associated and newly described type strains.</title>
        <authorList>
            <person name="Whitman W."/>
        </authorList>
    </citation>
    <scope>NUCLEOTIDE SEQUENCE [LARGE SCALE GENOMIC DNA]</scope>
    <source>
        <strain evidence="2 3">CECT 7282</strain>
    </source>
</reference>
<sequence length="233" mass="24402">MAGFYLKGALVEYGSDVLGPLPNVVVFQFNPEQISRTLNIPGSSTDTSGEERQQEPAQAPGPPTESFSITAHFSAADDLGEHDASSAIPRVFGVGPQLAALEKMVYPEGGLISGAIGAAVDAVGNALDSGGDGKASTRTVPREQLPRILFIWGPSRVLPVEVRSMSITEQKFDPLLNAVQVEVQIGLAVASFPAGSDDVVGQGALKYTQTIKDAQAALNLTKAIEEAVDIIPF</sequence>
<protein>
    <submittedName>
        <fullName evidence="2">Uncharacterized protein</fullName>
    </submittedName>
</protein>
<dbReference type="Proteomes" id="UP000547614">
    <property type="component" value="Unassembled WGS sequence"/>
</dbReference>
<dbReference type="AlphaFoldDB" id="A0A839V8W0"/>
<feature type="compositionally biased region" description="Polar residues" evidence="1">
    <location>
        <begin position="37"/>
        <end position="47"/>
    </location>
</feature>
<dbReference type="EMBL" id="JACHXP010000018">
    <property type="protein sequence ID" value="MBB3191872.1"/>
    <property type="molecule type" value="Genomic_DNA"/>
</dbReference>